<accession>A0A0S2K4A3</accession>
<keyword evidence="3" id="KW-1185">Reference proteome</keyword>
<dbReference type="KEGG" id="pphe:PP2015_2407"/>
<dbReference type="AlphaFoldDB" id="A0A0S2K4A3"/>
<protein>
    <submittedName>
        <fullName evidence="2">Uncharacterized protein</fullName>
    </submittedName>
</protein>
<organism evidence="2 3">
    <name type="scientific">Pseudoalteromonas phenolica</name>
    <dbReference type="NCBI Taxonomy" id="161398"/>
    <lineage>
        <taxon>Bacteria</taxon>
        <taxon>Pseudomonadati</taxon>
        <taxon>Pseudomonadota</taxon>
        <taxon>Gammaproteobacteria</taxon>
        <taxon>Alteromonadales</taxon>
        <taxon>Pseudoalteromonadaceae</taxon>
        <taxon>Pseudoalteromonas</taxon>
    </lineage>
</organism>
<sequence length="60" mass="6614">MKLSLNKKSIKQLSKSSSLPAKMTPQVAGGVQDSLVCNSNGVCWTFRGKPHCEIWDDESF</sequence>
<dbReference type="OrthoDB" id="5476at2"/>
<evidence type="ECO:0000313" key="2">
    <source>
        <dbReference type="EMBL" id="ALO42900.1"/>
    </source>
</evidence>
<dbReference type="EMBL" id="CP013187">
    <property type="protein sequence ID" value="ALO42900.1"/>
    <property type="molecule type" value="Genomic_DNA"/>
</dbReference>
<gene>
    <name evidence="2" type="ORF">PP2015_2407</name>
</gene>
<reference evidence="2 3" key="1">
    <citation type="submission" date="2015-11" db="EMBL/GenBank/DDBJ databases">
        <authorList>
            <person name="Zhang Y."/>
            <person name="Guo Z."/>
        </authorList>
    </citation>
    <scope>NUCLEOTIDE SEQUENCE [LARGE SCALE GENOMIC DNA]</scope>
    <source>
        <strain evidence="2 3">KCTC 12086</strain>
    </source>
</reference>
<evidence type="ECO:0000256" key="1">
    <source>
        <dbReference type="SAM" id="MobiDB-lite"/>
    </source>
</evidence>
<feature type="compositionally biased region" description="Low complexity" evidence="1">
    <location>
        <begin position="1"/>
        <end position="19"/>
    </location>
</feature>
<dbReference type="RefSeq" id="WP_058030600.1">
    <property type="nucleotide sequence ID" value="NZ_CP013187.1"/>
</dbReference>
<dbReference type="Proteomes" id="UP000061457">
    <property type="component" value="Chromosome I"/>
</dbReference>
<dbReference type="PATRIC" id="fig|161398.10.peg.2456"/>
<evidence type="ECO:0000313" key="3">
    <source>
        <dbReference type="Proteomes" id="UP000061457"/>
    </source>
</evidence>
<proteinExistence type="predicted"/>
<name>A0A0S2K4A3_9GAMM</name>
<feature type="region of interest" description="Disordered" evidence="1">
    <location>
        <begin position="1"/>
        <end position="25"/>
    </location>
</feature>